<dbReference type="AlphaFoldDB" id="K2HAL3"/>
<gene>
    <name evidence="1" type="ORF">OCGS_2419</name>
</gene>
<dbReference type="Proteomes" id="UP000006765">
    <property type="component" value="Unassembled WGS sequence"/>
</dbReference>
<keyword evidence="2" id="KW-1185">Reference proteome</keyword>
<name>K2HAL3_9RHOB</name>
<proteinExistence type="predicted"/>
<reference evidence="1 2" key="1">
    <citation type="journal article" date="2012" name="J. Bacteriol.">
        <title>Draft Genome Sequence of Oceaniovalibus guishaninsula JLT2003T.</title>
        <authorList>
            <person name="Tang K."/>
            <person name="Liu K."/>
            <person name="Jiao N."/>
        </authorList>
    </citation>
    <scope>NUCLEOTIDE SEQUENCE [LARGE SCALE GENOMIC DNA]</scope>
    <source>
        <strain evidence="1 2">JLT2003</strain>
    </source>
</reference>
<accession>K2HAL3</accession>
<protein>
    <submittedName>
        <fullName evidence="1">Uncharacterized protein</fullName>
    </submittedName>
</protein>
<dbReference type="EMBL" id="AMGO01000052">
    <property type="protein sequence ID" value="EKE43687.1"/>
    <property type="molecule type" value="Genomic_DNA"/>
</dbReference>
<evidence type="ECO:0000313" key="2">
    <source>
        <dbReference type="Proteomes" id="UP000006765"/>
    </source>
</evidence>
<comment type="caution">
    <text evidence="1">The sequence shown here is derived from an EMBL/GenBank/DDBJ whole genome shotgun (WGS) entry which is preliminary data.</text>
</comment>
<organism evidence="1 2">
    <name type="scientific">Oceaniovalibus guishaninsula JLT2003</name>
    <dbReference type="NCBI Taxonomy" id="1231392"/>
    <lineage>
        <taxon>Bacteria</taxon>
        <taxon>Pseudomonadati</taxon>
        <taxon>Pseudomonadota</taxon>
        <taxon>Alphaproteobacteria</taxon>
        <taxon>Rhodobacterales</taxon>
        <taxon>Roseobacteraceae</taxon>
        <taxon>Oceaniovalibus</taxon>
    </lineage>
</organism>
<evidence type="ECO:0000313" key="1">
    <source>
        <dbReference type="EMBL" id="EKE43687.1"/>
    </source>
</evidence>
<dbReference type="RefSeq" id="WP_007427571.1">
    <property type="nucleotide sequence ID" value="NZ_AMGO01000052.1"/>
</dbReference>
<dbReference type="STRING" id="1231392.OCGS_2419"/>
<sequence length="40" mass="4798">MSVWIRLRRWVLGRGLWADAERNSRAADRLDAALKEVFRR</sequence>